<protein>
    <recommendedName>
        <fullName evidence="3">Replication protein A C-terminal domain-containing protein</fullName>
    </recommendedName>
</protein>
<feature type="region of interest" description="Disordered" evidence="2">
    <location>
        <begin position="193"/>
        <end position="230"/>
    </location>
</feature>
<dbReference type="Gene3D" id="1.10.10.10">
    <property type="entry name" value="Winged helix-like DNA-binding domain superfamily/Winged helix DNA-binding domain"/>
    <property type="match status" value="1"/>
</dbReference>
<keyword evidence="5" id="KW-1185">Reference proteome</keyword>
<dbReference type="Proteomes" id="UP001328107">
    <property type="component" value="Unassembled WGS sequence"/>
</dbReference>
<accession>A0AAN4Z955</accession>
<sequence length="305" mass="32519">PSSIIQITMSFDMSFGDGAGWGGDTSFVTETSGKDSESNKLADKLHIPAQIPLLASLSEDKIVFGNMMFSSACTIGDVVAVSSDPQNKSITLADPQDPSSTFLVQDFNVSDDSTSMESENVVPVGTRVFAAGKLRSFGGTVAMFGHKVRTLDNDLEYDCFVKEAEIAKLFWEKNVLTLLRNGEGSSLNGCAAGAPIPREGGGGGTVPSTSGTSMASRSNSSLSHRPATAAPMEKKFGDLRDQVLEVLKDQARASAENGSERKDLHVSDIARVTKADAKKVKEALEFLSQEGTIYCTVDDEHYETV</sequence>
<evidence type="ECO:0000313" key="4">
    <source>
        <dbReference type="EMBL" id="GMR36817.1"/>
    </source>
</evidence>
<dbReference type="InterPro" id="IPR036390">
    <property type="entry name" value="WH_DNA-bd_sf"/>
</dbReference>
<dbReference type="InterPro" id="IPR014892">
    <property type="entry name" value="RPA_C"/>
</dbReference>
<feature type="domain" description="Replication protein A C-terminal" evidence="3">
    <location>
        <begin position="200"/>
        <end position="300"/>
    </location>
</feature>
<gene>
    <name evidence="4" type="ORF">PMAYCL1PPCAC_07012</name>
</gene>
<dbReference type="InterPro" id="IPR036388">
    <property type="entry name" value="WH-like_DNA-bd_sf"/>
</dbReference>
<organism evidence="4 5">
    <name type="scientific">Pristionchus mayeri</name>
    <dbReference type="NCBI Taxonomy" id="1317129"/>
    <lineage>
        <taxon>Eukaryota</taxon>
        <taxon>Metazoa</taxon>
        <taxon>Ecdysozoa</taxon>
        <taxon>Nematoda</taxon>
        <taxon>Chromadorea</taxon>
        <taxon>Rhabditida</taxon>
        <taxon>Rhabditina</taxon>
        <taxon>Diplogasteromorpha</taxon>
        <taxon>Diplogasteroidea</taxon>
        <taxon>Neodiplogasteridae</taxon>
        <taxon>Pristionchus</taxon>
    </lineage>
</organism>
<evidence type="ECO:0000256" key="1">
    <source>
        <dbReference type="ARBA" id="ARBA00007815"/>
    </source>
</evidence>
<dbReference type="Gene3D" id="2.40.50.140">
    <property type="entry name" value="Nucleic acid-binding proteins"/>
    <property type="match status" value="1"/>
</dbReference>
<comment type="caution">
    <text evidence="4">The sequence shown here is derived from an EMBL/GenBank/DDBJ whole genome shotgun (WGS) entry which is preliminary data.</text>
</comment>
<evidence type="ECO:0000313" key="5">
    <source>
        <dbReference type="Proteomes" id="UP001328107"/>
    </source>
</evidence>
<dbReference type="SUPFAM" id="SSF46785">
    <property type="entry name" value="Winged helix' DNA-binding domain"/>
    <property type="match status" value="1"/>
</dbReference>
<evidence type="ECO:0000256" key="2">
    <source>
        <dbReference type="SAM" id="MobiDB-lite"/>
    </source>
</evidence>
<evidence type="ECO:0000259" key="3">
    <source>
        <dbReference type="Pfam" id="PF08784"/>
    </source>
</evidence>
<dbReference type="Pfam" id="PF08784">
    <property type="entry name" value="RPA_C"/>
    <property type="match status" value="1"/>
</dbReference>
<proteinExistence type="inferred from homology"/>
<dbReference type="SUPFAM" id="SSF50249">
    <property type="entry name" value="Nucleic acid-binding proteins"/>
    <property type="match status" value="1"/>
</dbReference>
<feature type="compositionally biased region" description="Polar residues" evidence="2">
    <location>
        <begin position="214"/>
        <end position="223"/>
    </location>
</feature>
<dbReference type="EMBL" id="BTRK01000002">
    <property type="protein sequence ID" value="GMR36817.1"/>
    <property type="molecule type" value="Genomic_DNA"/>
</dbReference>
<name>A0AAN4Z955_9BILA</name>
<feature type="non-terminal residue" evidence="4">
    <location>
        <position position="1"/>
    </location>
</feature>
<dbReference type="AlphaFoldDB" id="A0AAN4Z955"/>
<comment type="similarity">
    <text evidence="1">Belongs to the replication factor A protein 2 family.</text>
</comment>
<dbReference type="InterPro" id="IPR012340">
    <property type="entry name" value="NA-bd_OB-fold"/>
</dbReference>
<reference evidence="5" key="1">
    <citation type="submission" date="2022-10" db="EMBL/GenBank/DDBJ databases">
        <title>Genome assembly of Pristionchus species.</title>
        <authorList>
            <person name="Yoshida K."/>
            <person name="Sommer R.J."/>
        </authorList>
    </citation>
    <scope>NUCLEOTIDE SEQUENCE [LARGE SCALE GENOMIC DNA]</scope>
    <source>
        <strain evidence="5">RS5460</strain>
    </source>
</reference>